<evidence type="ECO:0000313" key="3">
    <source>
        <dbReference type="EMBL" id="PIO62639.1"/>
    </source>
</evidence>
<protein>
    <submittedName>
        <fullName evidence="3">Uncharacterized protein</fullName>
    </submittedName>
</protein>
<dbReference type="SUPFAM" id="SSF55797">
    <property type="entry name" value="PR-1-like"/>
    <property type="match status" value="1"/>
</dbReference>
<gene>
    <name evidence="3" type="ORF">TELCIR_15790</name>
    <name evidence="2" type="ORF">TELCIR_18448</name>
</gene>
<dbReference type="Gene3D" id="3.40.33.10">
    <property type="entry name" value="CAP"/>
    <property type="match status" value="1"/>
</dbReference>
<dbReference type="InterPro" id="IPR035940">
    <property type="entry name" value="CAP_sf"/>
</dbReference>
<feature type="compositionally biased region" description="Polar residues" evidence="1">
    <location>
        <begin position="1"/>
        <end position="24"/>
    </location>
</feature>
<evidence type="ECO:0000313" key="2">
    <source>
        <dbReference type="EMBL" id="PIO60062.1"/>
    </source>
</evidence>
<sequence>MALESQGQAYANGCPSSPSGSQGENFAMIPSYEAQSSTLIAAFKAVKQFWREIKTSRGINRRMRFTPTLQSRTDLHRFTQVSFKLGPQMK</sequence>
<dbReference type="AlphaFoldDB" id="A0A2G9TX82"/>
<reference evidence="3 4" key="1">
    <citation type="submission" date="2015-09" db="EMBL/GenBank/DDBJ databases">
        <title>Draft genome of the parasitic nematode Teladorsagia circumcincta isolate WARC Sus (inbred).</title>
        <authorList>
            <person name="Mitreva M."/>
        </authorList>
    </citation>
    <scope>NUCLEOTIDE SEQUENCE [LARGE SCALE GENOMIC DNA]</scope>
    <source>
        <strain evidence="3 4">S</strain>
    </source>
</reference>
<evidence type="ECO:0000256" key="1">
    <source>
        <dbReference type="SAM" id="MobiDB-lite"/>
    </source>
</evidence>
<evidence type="ECO:0000313" key="4">
    <source>
        <dbReference type="Proteomes" id="UP000230423"/>
    </source>
</evidence>
<dbReference type="Proteomes" id="UP000230423">
    <property type="component" value="Unassembled WGS sequence"/>
</dbReference>
<dbReference type="EMBL" id="KZ356223">
    <property type="protein sequence ID" value="PIO60062.1"/>
    <property type="molecule type" value="Genomic_DNA"/>
</dbReference>
<feature type="region of interest" description="Disordered" evidence="1">
    <location>
        <begin position="1"/>
        <end position="25"/>
    </location>
</feature>
<organism evidence="3 4">
    <name type="scientific">Teladorsagia circumcincta</name>
    <name type="common">Brown stomach worm</name>
    <name type="synonym">Ostertagia circumcincta</name>
    <dbReference type="NCBI Taxonomy" id="45464"/>
    <lineage>
        <taxon>Eukaryota</taxon>
        <taxon>Metazoa</taxon>
        <taxon>Ecdysozoa</taxon>
        <taxon>Nematoda</taxon>
        <taxon>Chromadorea</taxon>
        <taxon>Rhabditida</taxon>
        <taxon>Rhabditina</taxon>
        <taxon>Rhabditomorpha</taxon>
        <taxon>Strongyloidea</taxon>
        <taxon>Trichostrongylidae</taxon>
        <taxon>Teladorsagia</taxon>
    </lineage>
</organism>
<dbReference type="EMBL" id="KZ351846">
    <property type="protein sequence ID" value="PIO62639.1"/>
    <property type="molecule type" value="Genomic_DNA"/>
</dbReference>
<keyword evidence="4" id="KW-1185">Reference proteome</keyword>
<proteinExistence type="predicted"/>
<accession>A0A2G9TX82</accession>
<name>A0A2G9TX82_TELCI</name>